<accession>A0A2J6PMI3</accession>
<keyword evidence="3" id="KW-1185">Reference proteome</keyword>
<proteinExistence type="predicted"/>
<reference evidence="2 3" key="1">
    <citation type="submission" date="2016-05" db="EMBL/GenBank/DDBJ databases">
        <title>A degradative enzymes factory behind the ericoid mycorrhizal symbiosis.</title>
        <authorList>
            <consortium name="DOE Joint Genome Institute"/>
            <person name="Martino E."/>
            <person name="Morin E."/>
            <person name="Grelet G."/>
            <person name="Kuo A."/>
            <person name="Kohler A."/>
            <person name="Daghino S."/>
            <person name="Barry K."/>
            <person name="Choi C."/>
            <person name="Cichocki N."/>
            <person name="Clum A."/>
            <person name="Copeland A."/>
            <person name="Hainaut M."/>
            <person name="Haridas S."/>
            <person name="Labutti K."/>
            <person name="Lindquist E."/>
            <person name="Lipzen A."/>
            <person name="Khouja H.-R."/>
            <person name="Murat C."/>
            <person name="Ohm R."/>
            <person name="Olson A."/>
            <person name="Spatafora J."/>
            <person name="Veneault-Fourrey C."/>
            <person name="Henrissat B."/>
            <person name="Grigoriev I."/>
            <person name="Martin F."/>
            <person name="Perotto S."/>
        </authorList>
    </citation>
    <scope>NUCLEOTIDE SEQUENCE [LARGE SCALE GENOMIC DNA]</scope>
    <source>
        <strain evidence="2 3">UAMH 7357</strain>
    </source>
</reference>
<organism evidence="2 3">
    <name type="scientific">Hyaloscypha hepaticicola</name>
    <dbReference type="NCBI Taxonomy" id="2082293"/>
    <lineage>
        <taxon>Eukaryota</taxon>
        <taxon>Fungi</taxon>
        <taxon>Dikarya</taxon>
        <taxon>Ascomycota</taxon>
        <taxon>Pezizomycotina</taxon>
        <taxon>Leotiomycetes</taxon>
        <taxon>Helotiales</taxon>
        <taxon>Hyaloscyphaceae</taxon>
        <taxon>Hyaloscypha</taxon>
    </lineage>
</organism>
<evidence type="ECO:0000256" key="1">
    <source>
        <dbReference type="SAM" id="MobiDB-lite"/>
    </source>
</evidence>
<sequence>MQVVGQIDKYHMRRFLNNVRLAHPSLSSYFSKAIIDPEGEFLGGMNSKGSSEDTATSAPQALDTKSISLPPSTVRTSGFASLGKASSQSSIKPQNFTSALDLRFTHLLLHNVVLPLKSNFYRQSITRAPFERRFRRLIRQASRFLFKVATTHEESQVAKFVGLRARNAAYIICADTTLFNSNMASSTTASQLNPTDQDAITYVSDDTNGSDLEGPEGDPATLPSPQDLQNMESFLESSGSLEWLRVGIKILLHPAGAFAQTVQQHLEDLWPRPAVLLAYPVTYSVCWELPLVLRYFYQPGTSIRSLMTITGNGVNAQAIACEHYLQTTWPDIAKQLLDLLDKVLANCDNASSTTTDAEITMKMLQPAEISTAISDDISYLRSYQTPTRVSVTASYEIQVHIASALSWLTSAIRYSDHGGLCLSKPNVCTVRRQEHASIIRIENHPLMPVHQPSCWHALFKKSVIAKGFPIRTRQQGHGLEIPIADAFHLAGTSKLIGYEDGFLAKGLCGALIPIKDNQFDDAIQWHLLLDTFAPSRGQISTTSSLLKSVLPEGWLKVNDPKVLIGKRAFVGWAGQAEVLIGTSGDLKLVDSSGAPECQSGKPHITAYNLSAGPSGMGIFGAGGGITFAPSTICSRFVYQRQKKLAYRLQDASTNYATIYDYANQTAWCIPESSLALCIAHNIIARRKLRVFRGGQITELGRAERCANGGKAAWVVLKDSLQLELKFEDDNNVLETFSNMLESIFINLDTVAEKLVEVINSHDKGNKQPPAWLLGYEFIDVAMEAKVMTLKEKEVKQPWTQICQDAGVVLFAGAIDDAIGPHIESLLCEGWRRPPPNRDLFVATTSAVVNFLERHGTENGSYLSESVQWEVATPLMQQHDCSGVSKCFHTQLLSTVSRAKRLNNLRQMLEAHKDGAFLFEKKVLRKPCEATLSQATQLAQASATFTSTNNPLNALERNKPTLVRRVLWLFRRRVKGST</sequence>
<name>A0A2J6PMI3_9HELO</name>
<feature type="region of interest" description="Disordered" evidence="1">
    <location>
        <begin position="45"/>
        <end position="70"/>
    </location>
</feature>
<evidence type="ECO:0000313" key="3">
    <source>
        <dbReference type="Proteomes" id="UP000235672"/>
    </source>
</evidence>
<evidence type="ECO:0000313" key="2">
    <source>
        <dbReference type="EMBL" id="PMD15234.1"/>
    </source>
</evidence>
<protein>
    <submittedName>
        <fullName evidence="2">Uncharacterized protein</fullName>
    </submittedName>
</protein>
<gene>
    <name evidence="2" type="ORF">NA56DRAFT_354142</name>
</gene>
<dbReference type="AlphaFoldDB" id="A0A2J6PMI3"/>
<dbReference type="STRING" id="1745343.A0A2J6PMI3"/>
<dbReference type="OrthoDB" id="1577640at2759"/>
<feature type="compositionally biased region" description="Polar residues" evidence="1">
    <location>
        <begin position="47"/>
        <end position="70"/>
    </location>
</feature>
<dbReference type="Proteomes" id="UP000235672">
    <property type="component" value="Unassembled WGS sequence"/>
</dbReference>
<dbReference type="EMBL" id="KZ613515">
    <property type="protein sequence ID" value="PMD15234.1"/>
    <property type="molecule type" value="Genomic_DNA"/>
</dbReference>